<proteinExistence type="predicted"/>
<name>A0ABP4V820_9ACTN</name>
<dbReference type="EMBL" id="BAAAQG010000020">
    <property type="protein sequence ID" value="GAA1718365.1"/>
    <property type="molecule type" value="Genomic_DNA"/>
</dbReference>
<evidence type="ECO:0000313" key="3">
    <source>
        <dbReference type="Proteomes" id="UP001500383"/>
    </source>
</evidence>
<evidence type="ECO:0000313" key="2">
    <source>
        <dbReference type="EMBL" id="GAA1718365.1"/>
    </source>
</evidence>
<accession>A0ABP4V820</accession>
<feature type="transmembrane region" description="Helical" evidence="1">
    <location>
        <begin position="6"/>
        <end position="27"/>
    </location>
</feature>
<dbReference type="RefSeq" id="WP_241730447.1">
    <property type="nucleotide sequence ID" value="NZ_BAAAQG010000020.1"/>
</dbReference>
<comment type="caution">
    <text evidence="2">The sequence shown here is derived from an EMBL/GenBank/DDBJ whole genome shotgun (WGS) entry which is preliminary data.</text>
</comment>
<organism evidence="2 3">
    <name type="scientific">Dietzia cercidiphylli</name>
    <dbReference type="NCBI Taxonomy" id="498199"/>
    <lineage>
        <taxon>Bacteria</taxon>
        <taxon>Bacillati</taxon>
        <taxon>Actinomycetota</taxon>
        <taxon>Actinomycetes</taxon>
        <taxon>Mycobacteriales</taxon>
        <taxon>Dietziaceae</taxon>
        <taxon>Dietzia</taxon>
    </lineage>
</organism>
<dbReference type="Proteomes" id="UP001500383">
    <property type="component" value="Unassembled WGS sequence"/>
</dbReference>
<keyword evidence="1" id="KW-0472">Membrane</keyword>
<feature type="transmembrane region" description="Helical" evidence="1">
    <location>
        <begin position="39"/>
        <end position="61"/>
    </location>
</feature>
<feature type="transmembrane region" description="Helical" evidence="1">
    <location>
        <begin position="102"/>
        <end position="119"/>
    </location>
</feature>
<reference evidence="3" key="1">
    <citation type="journal article" date="2019" name="Int. J. Syst. Evol. Microbiol.">
        <title>The Global Catalogue of Microorganisms (GCM) 10K type strain sequencing project: providing services to taxonomists for standard genome sequencing and annotation.</title>
        <authorList>
            <consortium name="The Broad Institute Genomics Platform"/>
            <consortium name="The Broad Institute Genome Sequencing Center for Infectious Disease"/>
            <person name="Wu L."/>
            <person name="Ma J."/>
        </authorList>
    </citation>
    <scope>NUCLEOTIDE SEQUENCE [LARGE SCALE GENOMIC DNA]</scope>
    <source>
        <strain evidence="3">JCM 16002</strain>
    </source>
</reference>
<keyword evidence="1" id="KW-0812">Transmembrane</keyword>
<protein>
    <submittedName>
        <fullName evidence="2">Uncharacterized protein</fullName>
    </submittedName>
</protein>
<gene>
    <name evidence="2" type="ORF">GCM10009831_30430</name>
</gene>
<keyword evidence="1" id="KW-1133">Transmembrane helix</keyword>
<keyword evidence="3" id="KW-1185">Reference proteome</keyword>
<evidence type="ECO:0000256" key="1">
    <source>
        <dbReference type="SAM" id="Phobius"/>
    </source>
</evidence>
<sequence length="124" mass="13800">MMAVAGSVMVGVWTFAVLMVVLVRAAVPPRHAAQNREGFSWFWVFFPMAVLLVAGSLHMWLPGISAASAWTMYMSLADRGSGLQFLSDEQLWQLQAFLLGRWILPVAALVLVGLSVWSWRRGHI</sequence>